<comment type="caution">
    <text evidence="9">The sequence shown here is derived from an EMBL/GenBank/DDBJ whole genome shotgun (WGS) entry which is preliminary data.</text>
</comment>
<dbReference type="GO" id="GO:0000155">
    <property type="term" value="F:phosphorelay sensor kinase activity"/>
    <property type="evidence" value="ECO:0007669"/>
    <property type="project" value="InterPro"/>
</dbReference>
<dbReference type="PROSITE" id="PS50109">
    <property type="entry name" value="HIS_KIN"/>
    <property type="match status" value="1"/>
</dbReference>
<dbReference type="Gene3D" id="1.10.287.130">
    <property type="match status" value="1"/>
</dbReference>
<dbReference type="InterPro" id="IPR013655">
    <property type="entry name" value="PAS_fold_3"/>
</dbReference>
<dbReference type="PANTHER" id="PTHR43065:SF42">
    <property type="entry name" value="TWO-COMPONENT SENSOR PPRA"/>
    <property type="match status" value="1"/>
</dbReference>
<evidence type="ECO:0000256" key="1">
    <source>
        <dbReference type="ARBA" id="ARBA00000085"/>
    </source>
</evidence>
<feature type="compositionally biased region" description="Basic and acidic residues" evidence="5">
    <location>
        <begin position="27"/>
        <end position="36"/>
    </location>
</feature>
<evidence type="ECO:0000256" key="4">
    <source>
        <dbReference type="PROSITE-ProRule" id="PRU00169"/>
    </source>
</evidence>
<evidence type="ECO:0000259" key="7">
    <source>
        <dbReference type="PROSITE" id="PS50110"/>
    </source>
</evidence>
<name>A0A9X0R126_9PROT</name>
<dbReference type="EC" id="2.7.13.3" evidence="2"/>
<dbReference type="AlphaFoldDB" id="A0A9X0R126"/>
<evidence type="ECO:0000259" key="6">
    <source>
        <dbReference type="PROSITE" id="PS50109"/>
    </source>
</evidence>
<accession>A0A9X0R126</accession>
<dbReference type="Gene3D" id="3.40.50.2300">
    <property type="match status" value="1"/>
</dbReference>
<gene>
    <name evidence="9" type="ORF">H7965_16055</name>
</gene>
<dbReference type="InterPro" id="IPR003594">
    <property type="entry name" value="HATPase_dom"/>
</dbReference>
<reference evidence="9" key="1">
    <citation type="submission" date="2020-08" db="EMBL/GenBank/DDBJ databases">
        <authorList>
            <person name="Hu Y."/>
            <person name="Nguyen S.V."/>
            <person name="Li F."/>
            <person name="Fanning S."/>
        </authorList>
    </citation>
    <scope>NUCLEOTIDE SEQUENCE</scope>
    <source>
        <strain evidence="9">SYSU D8009</strain>
    </source>
</reference>
<feature type="region of interest" description="Disordered" evidence="5">
    <location>
        <begin position="590"/>
        <end position="620"/>
    </location>
</feature>
<dbReference type="SUPFAM" id="SSF52172">
    <property type="entry name" value="CheY-like"/>
    <property type="match status" value="1"/>
</dbReference>
<dbReference type="CDD" id="cd00082">
    <property type="entry name" value="HisKA"/>
    <property type="match status" value="1"/>
</dbReference>
<feature type="domain" description="Histidine kinase" evidence="6">
    <location>
        <begin position="223"/>
        <end position="455"/>
    </location>
</feature>
<feature type="modified residue" description="4-aspartylphosphate" evidence="4">
    <location>
        <position position="520"/>
    </location>
</feature>
<dbReference type="RefSeq" id="WP_186771604.1">
    <property type="nucleotide sequence ID" value="NZ_JACOMF010000019.1"/>
</dbReference>
<dbReference type="SMART" id="SM00387">
    <property type="entry name" value="HATPase_c"/>
    <property type="match status" value="1"/>
</dbReference>
<dbReference type="InterPro" id="IPR035965">
    <property type="entry name" value="PAS-like_dom_sf"/>
</dbReference>
<dbReference type="PRINTS" id="PR00344">
    <property type="entry name" value="BCTRLSENSOR"/>
</dbReference>
<dbReference type="SUPFAM" id="SSF55785">
    <property type="entry name" value="PYP-like sensor domain (PAS domain)"/>
    <property type="match status" value="1"/>
</dbReference>
<evidence type="ECO:0000256" key="5">
    <source>
        <dbReference type="SAM" id="MobiDB-lite"/>
    </source>
</evidence>
<dbReference type="Pfam" id="PF00072">
    <property type="entry name" value="Response_reg"/>
    <property type="match status" value="1"/>
</dbReference>
<evidence type="ECO:0000259" key="8">
    <source>
        <dbReference type="PROSITE" id="PS50113"/>
    </source>
</evidence>
<dbReference type="Proteomes" id="UP000600101">
    <property type="component" value="Unassembled WGS sequence"/>
</dbReference>
<dbReference type="PROSITE" id="PS50113">
    <property type="entry name" value="PAC"/>
    <property type="match status" value="1"/>
</dbReference>
<dbReference type="EMBL" id="JACOMF010000019">
    <property type="protein sequence ID" value="MBC4016837.1"/>
    <property type="molecule type" value="Genomic_DNA"/>
</dbReference>
<keyword evidence="3 4" id="KW-0597">Phosphoprotein</keyword>
<feature type="domain" description="PAC" evidence="8">
    <location>
        <begin position="126"/>
        <end position="178"/>
    </location>
</feature>
<dbReference type="InterPro" id="IPR003661">
    <property type="entry name" value="HisK_dim/P_dom"/>
</dbReference>
<dbReference type="Gene3D" id="3.30.450.20">
    <property type="entry name" value="PAS domain"/>
    <property type="match status" value="1"/>
</dbReference>
<protein>
    <recommendedName>
        <fullName evidence="2">histidine kinase</fullName>
        <ecNumber evidence="2">2.7.13.3</ecNumber>
    </recommendedName>
</protein>
<evidence type="ECO:0000256" key="2">
    <source>
        <dbReference type="ARBA" id="ARBA00012438"/>
    </source>
</evidence>
<dbReference type="InterPro" id="IPR011006">
    <property type="entry name" value="CheY-like_superfamily"/>
</dbReference>
<evidence type="ECO:0000256" key="3">
    <source>
        <dbReference type="ARBA" id="ARBA00022553"/>
    </source>
</evidence>
<dbReference type="SMART" id="SM00448">
    <property type="entry name" value="REC"/>
    <property type="match status" value="1"/>
</dbReference>
<dbReference type="InterPro" id="IPR005467">
    <property type="entry name" value="His_kinase_dom"/>
</dbReference>
<dbReference type="InterPro" id="IPR004358">
    <property type="entry name" value="Sig_transdc_His_kin-like_C"/>
</dbReference>
<comment type="catalytic activity">
    <reaction evidence="1">
        <text>ATP + protein L-histidine = ADP + protein N-phospho-L-histidine.</text>
        <dbReference type="EC" id="2.7.13.3"/>
    </reaction>
</comment>
<dbReference type="CDD" id="cd00156">
    <property type="entry name" value="REC"/>
    <property type="match status" value="1"/>
</dbReference>
<evidence type="ECO:0000313" key="9">
    <source>
        <dbReference type="EMBL" id="MBC4016837.1"/>
    </source>
</evidence>
<evidence type="ECO:0000313" key="10">
    <source>
        <dbReference type="Proteomes" id="UP000600101"/>
    </source>
</evidence>
<organism evidence="9 10">
    <name type="scientific">Siccirubricoccus deserti</name>
    <dbReference type="NCBI Taxonomy" id="2013562"/>
    <lineage>
        <taxon>Bacteria</taxon>
        <taxon>Pseudomonadati</taxon>
        <taxon>Pseudomonadota</taxon>
        <taxon>Alphaproteobacteria</taxon>
        <taxon>Acetobacterales</taxon>
        <taxon>Roseomonadaceae</taxon>
        <taxon>Siccirubricoccus</taxon>
    </lineage>
</organism>
<dbReference type="PROSITE" id="PS50110">
    <property type="entry name" value="RESPONSE_REGULATORY"/>
    <property type="match status" value="1"/>
</dbReference>
<dbReference type="Pfam" id="PF08447">
    <property type="entry name" value="PAS_3"/>
    <property type="match status" value="1"/>
</dbReference>
<dbReference type="SUPFAM" id="SSF55874">
    <property type="entry name" value="ATPase domain of HSP90 chaperone/DNA topoisomerase II/histidine kinase"/>
    <property type="match status" value="1"/>
</dbReference>
<dbReference type="InterPro" id="IPR001789">
    <property type="entry name" value="Sig_transdc_resp-reg_receiver"/>
</dbReference>
<feature type="region of interest" description="Disordered" evidence="5">
    <location>
        <begin position="1"/>
        <end position="42"/>
    </location>
</feature>
<sequence>MITSEAPKPIQDNTAAVATPARQPARGRNDLPEGRARPAGWRPFSTAIAEQAARISPYDVADDVPALMWVTDEAGRIVYVNRRFEESFGARLEPGRVDGWRSLVHGDDFEAFNLAFATACGCRQSFRTEVRVIAAAGEIRWHRCEAQPQIGADGTLLGYVGCSVDITEGKAAEAALRELNATLERRVAERTAQLAAEAAARAAAQDRLRHAQKLEALGQLAGGVAHDFNNSSAAVLAGIALLEKHHGALLAAAGTGPRRLLAGVREAAERGTAISRRLLAFARREEQRAGDLDPGDLLLNLKAVLANALGPAVRVVLDVPGNLPPLRVDQAQLETTLINLAVNARDAMPGGGTVTLGAAEDRVAARPPGPASLGRGSLAPGHYIRIWVADTGTGMDEATLARAAEPFFTTKPRDKGTGLGLSMADGFAGQAGGAMHIASITGQGTTVTLWLPRAAEAKSVARDATAAHGRALIVEDQPMMRRYLAECLGHEGYEVQQAEDAGQALALLEAGEPCDVLVTDLAMPGMDGIALIHAARTRRPGLGAVLLTGTGKLADVAPLAARGGFALLRKPVSPSELADCLARLVEAGSADDGGHGVAPARQRDYSMPQCSMPHANEGLV</sequence>
<dbReference type="InterPro" id="IPR036890">
    <property type="entry name" value="HATPase_C_sf"/>
</dbReference>
<feature type="domain" description="Response regulatory" evidence="7">
    <location>
        <begin position="470"/>
        <end position="585"/>
    </location>
</feature>
<dbReference type="InterPro" id="IPR000700">
    <property type="entry name" value="PAS-assoc_C"/>
</dbReference>
<proteinExistence type="predicted"/>
<dbReference type="InterPro" id="IPR000014">
    <property type="entry name" value="PAS"/>
</dbReference>
<dbReference type="CDD" id="cd00130">
    <property type="entry name" value="PAS"/>
    <property type="match status" value="1"/>
</dbReference>
<dbReference type="PANTHER" id="PTHR43065">
    <property type="entry name" value="SENSOR HISTIDINE KINASE"/>
    <property type="match status" value="1"/>
</dbReference>
<dbReference type="Gene3D" id="3.30.565.10">
    <property type="entry name" value="Histidine kinase-like ATPase, C-terminal domain"/>
    <property type="match status" value="1"/>
</dbReference>
<dbReference type="NCBIfam" id="TIGR00229">
    <property type="entry name" value="sensory_box"/>
    <property type="match status" value="1"/>
</dbReference>
<dbReference type="Pfam" id="PF02518">
    <property type="entry name" value="HATPase_c"/>
    <property type="match status" value="1"/>
</dbReference>
<keyword evidence="10" id="KW-1185">Reference proteome</keyword>